<accession>A0A5J4T6H2</accession>
<name>A0A5J4T6H2_9EUKA</name>
<dbReference type="Gene3D" id="2.130.10.10">
    <property type="entry name" value="YVTN repeat-like/Quinoprotein amine dehydrogenase"/>
    <property type="match status" value="1"/>
</dbReference>
<dbReference type="AlphaFoldDB" id="A0A5J4T6H2"/>
<dbReference type="Proteomes" id="UP000324800">
    <property type="component" value="Unassembled WGS sequence"/>
</dbReference>
<proteinExistence type="predicted"/>
<evidence type="ECO:0000313" key="2">
    <source>
        <dbReference type="Proteomes" id="UP000324800"/>
    </source>
</evidence>
<comment type="caution">
    <text evidence="1">The sequence shown here is derived from an EMBL/GenBank/DDBJ whole genome shotgun (WGS) entry which is preliminary data.</text>
</comment>
<dbReference type="OrthoDB" id="338622at2759"/>
<gene>
    <name evidence="1" type="ORF">EZS28_051161</name>
</gene>
<sequence>WDLRKGDKCGQDVKYNLPITACAFSPDGKFLAHAIGYDWSRGPDEYYPQQMKPQLYIHQLQQVDIVAPNR</sequence>
<organism evidence="1 2">
    <name type="scientific">Streblomastix strix</name>
    <dbReference type="NCBI Taxonomy" id="222440"/>
    <lineage>
        <taxon>Eukaryota</taxon>
        <taxon>Metamonada</taxon>
        <taxon>Preaxostyla</taxon>
        <taxon>Oxymonadida</taxon>
        <taxon>Streblomastigidae</taxon>
        <taxon>Streblomastix</taxon>
    </lineage>
</organism>
<evidence type="ECO:0000313" key="1">
    <source>
        <dbReference type="EMBL" id="KAA6353311.1"/>
    </source>
</evidence>
<protein>
    <submittedName>
        <fullName evidence="1">Uncharacterized protein</fullName>
    </submittedName>
</protein>
<dbReference type="InterPro" id="IPR015943">
    <property type="entry name" value="WD40/YVTN_repeat-like_dom_sf"/>
</dbReference>
<reference evidence="1 2" key="1">
    <citation type="submission" date="2019-03" db="EMBL/GenBank/DDBJ databases">
        <title>Single cell metagenomics reveals metabolic interactions within the superorganism composed of flagellate Streblomastix strix and complex community of Bacteroidetes bacteria on its surface.</title>
        <authorList>
            <person name="Treitli S.C."/>
            <person name="Kolisko M."/>
            <person name="Husnik F."/>
            <person name="Keeling P."/>
            <person name="Hampl V."/>
        </authorList>
    </citation>
    <scope>NUCLEOTIDE SEQUENCE [LARGE SCALE GENOMIC DNA]</scope>
    <source>
        <strain evidence="1">ST1C</strain>
    </source>
</reference>
<dbReference type="EMBL" id="SNRW01038366">
    <property type="protein sequence ID" value="KAA6353311.1"/>
    <property type="molecule type" value="Genomic_DNA"/>
</dbReference>
<feature type="non-terminal residue" evidence="1">
    <location>
        <position position="1"/>
    </location>
</feature>